<protein>
    <submittedName>
        <fullName evidence="8">DHA1 family chloramphenicol resistance protein-like MFS transporter</fullName>
    </submittedName>
</protein>
<evidence type="ECO:0000313" key="8">
    <source>
        <dbReference type="EMBL" id="MBP2183203.1"/>
    </source>
</evidence>
<organism evidence="8 9">
    <name type="scientific">Amycolatopsis magusensis</name>
    <dbReference type="NCBI Taxonomy" id="882444"/>
    <lineage>
        <taxon>Bacteria</taxon>
        <taxon>Bacillati</taxon>
        <taxon>Actinomycetota</taxon>
        <taxon>Actinomycetes</taxon>
        <taxon>Pseudonocardiales</taxon>
        <taxon>Pseudonocardiaceae</taxon>
        <taxon>Amycolatopsis</taxon>
    </lineage>
</organism>
<feature type="domain" description="Major facilitator superfamily (MFS) profile" evidence="7">
    <location>
        <begin position="4"/>
        <end position="383"/>
    </location>
</feature>
<keyword evidence="3 6" id="KW-0812">Transmembrane</keyword>
<feature type="transmembrane region" description="Helical" evidence="6">
    <location>
        <begin position="267"/>
        <end position="285"/>
    </location>
</feature>
<evidence type="ECO:0000256" key="5">
    <source>
        <dbReference type="ARBA" id="ARBA00023136"/>
    </source>
</evidence>
<dbReference type="Pfam" id="PF07690">
    <property type="entry name" value="MFS_1"/>
    <property type="match status" value="1"/>
</dbReference>
<dbReference type="PANTHER" id="PTHR43124:SF3">
    <property type="entry name" value="CHLORAMPHENICOL EFFLUX PUMP RV0191"/>
    <property type="match status" value="1"/>
</dbReference>
<accession>A0ABS4PWH2</accession>
<dbReference type="Gene3D" id="1.20.1250.20">
    <property type="entry name" value="MFS general substrate transporter like domains"/>
    <property type="match status" value="1"/>
</dbReference>
<dbReference type="InterPro" id="IPR036259">
    <property type="entry name" value="MFS_trans_sf"/>
</dbReference>
<feature type="transmembrane region" description="Helical" evidence="6">
    <location>
        <begin position="236"/>
        <end position="255"/>
    </location>
</feature>
<dbReference type="InterPro" id="IPR020846">
    <property type="entry name" value="MFS_dom"/>
</dbReference>
<comment type="subcellular location">
    <subcellularLocation>
        <location evidence="1">Cell membrane</location>
        <topology evidence="1">Multi-pass membrane protein</topology>
    </subcellularLocation>
</comment>
<dbReference type="RefSeq" id="WP_209666406.1">
    <property type="nucleotide sequence ID" value="NZ_JAGGMS010000001.1"/>
</dbReference>
<evidence type="ECO:0000256" key="6">
    <source>
        <dbReference type="SAM" id="Phobius"/>
    </source>
</evidence>
<gene>
    <name evidence="8" type="ORF">JOM49_004729</name>
</gene>
<evidence type="ECO:0000256" key="1">
    <source>
        <dbReference type="ARBA" id="ARBA00004651"/>
    </source>
</evidence>
<feature type="transmembrane region" description="Helical" evidence="6">
    <location>
        <begin position="356"/>
        <end position="378"/>
    </location>
</feature>
<dbReference type="CDD" id="cd17324">
    <property type="entry name" value="MFS_NepI_like"/>
    <property type="match status" value="1"/>
</dbReference>
<keyword evidence="4 6" id="KW-1133">Transmembrane helix</keyword>
<feature type="transmembrane region" description="Helical" evidence="6">
    <location>
        <begin position="70"/>
        <end position="94"/>
    </location>
</feature>
<dbReference type="PROSITE" id="PS50850">
    <property type="entry name" value="MFS"/>
    <property type="match status" value="1"/>
</dbReference>
<dbReference type="Proteomes" id="UP000741013">
    <property type="component" value="Unassembled WGS sequence"/>
</dbReference>
<evidence type="ECO:0000256" key="3">
    <source>
        <dbReference type="ARBA" id="ARBA00022692"/>
    </source>
</evidence>
<keyword evidence="9" id="KW-1185">Reference proteome</keyword>
<evidence type="ECO:0000259" key="7">
    <source>
        <dbReference type="PROSITE" id="PS50850"/>
    </source>
</evidence>
<feature type="transmembrane region" description="Helical" evidence="6">
    <location>
        <begin position="128"/>
        <end position="153"/>
    </location>
</feature>
<proteinExistence type="predicted"/>
<keyword evidence="2" id="KW-1003">Cell membrane</keyword>
<name>A0ABS4PWH2_9PSEU</name>
<sequence length="389" mass="39020">MPIAVYVLALSIFALGTSEFMLSGLLPPIATDLGVSIPDAGLLISAFAVGMLVAAPLLAAATLRLPRKLTLLGMLVLFLLGNVVGAVAPTYGLLFASRVVSAAAAAGFWAVAAVTTVAMVPPERRGRALAVMAGGLTVANVLGVPAGTFLGQFAGWRSAFWAVAALTAVAIVGVLLLVPSVRPAAERPSLRGELRSYRDPRLWLAFAITSASTAMAMATFSYLAPLLTEVSGLPTGWLPGVLGLYGVGAVIGITLGGRLADVHPLRTLAGGIGAAVVVLAVLAVAGSSTAVAVTAAFLLGLTGFLTNPALNVRVFALASAAPTLAGASNVSAFNAGIVVAPWLGGLTIDAGLGYLSVTWVSIALGVLALGGVALASALQQRDERALVLA</sequence>
<feature type="transmembrane region" description="Helical" evidence="6">
    <location>
        <begin position="324"/>
        <end position="344"/>
    </location>
</feature>
<dbReference type="InterPro" id="IPR011701">
    <property type="entry name" value="MFS"/>
</dbReference>
<feature type="transmembrane region" description="Helical" evidence="6">
    <location>
        <begin position="42"/>
        <end position="63"/>
    </location>
</feature>
<dbReference type="PANTHER" id="PTHR43124">
    <property type="entry name" value="PURINE EFFLUX PUMP PBUE"/>
    <property type="match status" value="1"/>
</dbReference>
<evidence type="ECO:0000256" key="2">
    <source>
        <dbReference type="ARBA" id="ARBA00022475"/>
    </source>
</evidence>
<feature type="transmembrane region" description="Helical" evidence="6">
    <location>
        <begin position="291"/>
        <end position="312"/>
    </location>
</feature>
<feature type="transmembrane region" description="Helical" evidence="6">
    <location>
        <begin position="100"/>
        <end position="121"/>
    </location>
</feature>
<feature type="transmembrane region" description="Helical" evidence="6">
    <location>
        <begin position="159"/>
        <end position="181"/>
    </location>
</feature>
<dbReference type="InterPro" id="IPR050189">
    <property type="entry name" value="MFS_Efflux_Transporters"/>
</dbReference>
<keyword evidence="5 6" id="KW-0472">Membrane</keyword>
<comment type="caution">
    <text evidence="8">The sequence shown here is derived from an EMBL/GenBank/DDBJ whole genome shotgun (WGS) entry which is preliminary data.</text>
</comment>
<reference evidence="8 9" key="1">
    <citation type="submission" date="2021-03" db="EMBL/GenBank/DDBJ databases">
        <title>Sequencing the genomes of 1000 actinobacteria strains.</title>
        <authorList>
            <person name="Klenk H.-P."/>
        </authorList>
    </citation>
    <scope>NUCLEOTIDE SEQUENCE [LARGE SCALE GENOMIC DNA]</scope>
    <source>
        <strain evidence="8 9">DSM 45510</strain>
    </source>
</reference>
<dbReference type="NCBIfam" id="NF033135">
    <property type="entry name" value="cmx_cmrA"/>
    <property type="match status" value="1"/>
</dbReference>
<dbReference type="EMBL" id="JAGGMS010000001">
    <property type="protein sequence ID" value="MBP2183203.1"/>
    <property type="molecule type" value="Genomic_DNA"/>
</dbReference>
<evidence type="ECO:0000313" key="9">
    <source>
        <dbReference type="Proteomes" id="UP000741013"/>
    </source>
</evidence>
<dbReference type="SUPFAM" id="SSF103473">
    <property type="entry name" value="MFS general substrate transporter"/>
    <property type="match status" value="1"/>
</dbReference>
<feature type="transmembrane region" description="Helical" evidence="6">
    <location>
        <begin position="202"/>
        <end position="224"/>
    </location>
</feature>
<evidence type="ECO:0000256" key="4">
    <source>
        <dbReference type="ARBA" id="ARBA00022989"/>
    </source>
</evidence>